<keyword evidence="8" id="KW-1185">Reference proteome</keyword>
<reference evidence="7 8" key="1">
    <citation type="submission" date="2016-06" db="EMBL/GenBank/DDBJ databases">
        <title>Genomic analysis of Andromeda: A phiKMVlikevirus infecting Pseudomonas syringae.</title>
        <authorList>
            <person name="Magill D.J."/>
            <person name="Krylov V.N."/>
            <person name="McGrath J.W."/>
            <person name="Allen C.C.R."/>
            <person name="Quinn J.P."/>
            <person name="Kulakov L.A."/>
        </authorList>
    </citation>
    <scope>NUCLEOTIDE SEQUENCE [LARGE SCALE GENOMIC DNA]</scope>
</reference>
<evidence type="ECO:0000256" key="2">
    <source>
        <dbReference type="ARBA" id="ARBA00022723"/>
    </source>
</evidence>
<dbReference type="Proteomes" id="UP000203308">
    <property type="component" value="Segment"/>
</dbReference>
<dbReference type="OrthoDB" id="19091at10239"/>
<keyword evidence="2" id="KW-0479">Metal-binding</keyword>
<dbReference type="GO" id="GO:0051213">
    <property type="term" value="F:dioxygenase activity"/>
    <property type="evidence" value="ECO:0007669"/>
    <property type="project" value="UniProtKB-KW"/>
</dbReference>
<evidence type="ECO:0000256" key="1">
    <source>
        <dbReference type="ARBA" id="ARBA00001961"/>
    </source>
</evidence>
<dbReference type="EMBL" id="KX458241">
    <property type="protein sequence ID" value="ANU79088.1"/>
    <property type="molecule type" value="Genomic_DNA"/>
</dbReference>
<evidence type="ECO:0000256" key="5">
    <source>
        <dbReference type="ARBA" id="ARBA00023004"/>
    </source>
</evidence>
<dbReference type="RefSeq" id="YP_009279535.1">
    <property type="nucleotide sequence ID" value="NC_031014.1"/>
</dbReference>
<dbReference type="GO" id="GO:0031418">
    <property type="term" value="F:L-ascorbic acid binding"/>
    <property type="evidence" value="ECO:0007669"/>
    <property type="project" value="InterPro"/>
</dbReference>
<evidence type="ECO:0000256" key="3">
    <source>
        <dbReference type="ARBA" id="ARBA00022964"/>
    </source>
</evidence>
<dbReference type="GeneID" id="29062524"/>
<dbReference type="GO" id="GO:0016705">
    <property type="term" value="F:oxidoreductase activity, acting on paired donors, with incorporation or reduction of molecular oxygen"/>
    <property type="evidence" value="ECO:0007669"/>
    <property type="project" value="InterPro"/>
</dbReference>
<dbReference type="Gene3D" id="2.60.120.620">
    <property type="entry name" value="q2cbj1_9rhob like domain"/>
    <property type="match status" value="1"/>
</dbReference>
<keyword evidence="4" id="KW-0560">Oxidoreductase</keyword>
<dbReference type="KEGG" id="vg:29062524"/>
<sequence>MIDPRLFVPTDDLLHPRLIPHLSAIRQMGAAEMLKEGGTDWRDLRDMEDKYRDATEVIWRENDSVFTMPILSPETCAALVRASTLFKFQKNEEEEPDFQIPEVVLKHECMGLHASLAVLFDLTLVPIARLLFGIEPDNLRSIQYAQYRRTETGHGNWHVDIDSDFTVVVALSDTHIGGGTEVKGHGFATPFEVPQLPVGHAMIFPGKLYLHRGMPVTSGVRNLLVFWSEVK</sequence>
<proteinExistence type="predicted"/>
<evidence type="ECO:0000256" key="4">
    <source>
        <dbReference type="ARBA" id="ARBA00023002"/>
    </source>
</evidence>
<dbReference type="InterPro" id="IPR006620">
    <property type="entry name" value="Pro_4_hyd_alph"/>
</dbReference>
<dbReference type="SMART" id="SM00702">
    <property type="entry name" value="P4Hc"/>
    <property type="match status" value="1"/>
</dbReference>
<comment type="cofactor">
    <cofactor evidence="1">
        <name>L-ascorbate</name>
        <dbReference type="ChEBI" id="CHEBI:38290"/>
    </cofactor>
</comment>
<evidence type="ECO:0000313" key="7">
    <source>
        <dbReference type="EMBL" id="ANU79088.1"/>
    </source>
</evidence>
<dbReference type="InterPro" id="IPR005123">
    <property type="entry name" value="Oxoglu/Fe-dep_dioxygenase_dom"/>
</dbReference>
<gene>
    <name evidence="7" type="ORF">Andromeda_13</name>
</gene>
<keyword evidence="3" id="KW-0223">Dioxygenase</keyword>
<organism evidence="7 8">
    <name type="scientific">Pseudomonas phage Andromeda</name>
    <dbReference type="NCBI Taxonomy" id="1873949"/>
    <lineage>
        <taxon>Viruses</taxon>
        <taxon>Duplodnaviria</taxon>
        <taxon>Heunggongvirae</taxon>
        <taxon>Uroviricota</taxon>
        <taxon>Caudoviricetes</taxon>
        <taxon>Autographivirales</taxon>
        <taxon>Autonotataviridae</taxon>
        <taxon>Bifseptvirus</taxon>
        <taxon>Bifseptvirus andromeda</taxon>
    </lineage>
</organism>
<keyword evidence="5" id="KW-0408">Iron</keyword>
<dbReference type="PROSITE" id="PS51471">
    <property type="entry name" value="FE2OG_OXY"/>
    <property type="match status" value="1"/>
</dbReference>
<feature type="domain" description="Fe2OG dioxygenase" evidence="6">
    <location>
        <begin position="138"/>
        <end position="230"/>
    </location>
</feature>
<evidence type="ECO:0000259" key="6">
    <source>
        <dbReference type="PROSITE" id="PS51471"/>
    </source>
</evidence>
<name>A0A1B1SEH0_9CAUD</name>
<accession>A0A1B1SEH0</accession>
<evidence type="ECO:0000313" key="8">
    <source>
        <dbReference type="Proteomes" id="UP000203308"/>
    </source>
</evidence>
<dbReference type="GO" id="GO:0005506">
    <property type="term" value="F:iron ion binding"/>
    <property type="evidence" value="ECO:0007669"/>
    <property type="project" value="InterPro"/>
</dbReference>
<protein>
    <recommendedName>
        <fullName evidence="6">Fe2OG dioxygenase domain-containing protein</fullName>
    </recommendedName>
</protein>